<dbReference type="EMBL" id="BANC01000128">
    <property type="protein sequence ID" value="GAN81973.1"/>
    <property type="molecule type" value="Genomic_DNA"/>
</dbReference>
<keyword evidence="2" id="KW-1185">Reference proteome</keyword>
<dbReference type="Proteomes" id="UP000032668">
    <property type="component" value="Unassembled WGS sequence"/>
</dbReference>
<reference evidence="1 2" key="1">
    <citation type="submission" date="2012-11" db="EMBL/GenBank/DDBJ databases">
        <title>Whole genome sequence of Acidocella aminolytica 101 = DSM 11237.</title>
        <authorList>
            <person name="Azuma Y."/>
            <person name="Higashiura N."/>
            <person name="Hirakawa H."/>
            <person name="Matsushita K."/>
        </authorList>
    </citation>
    <scope>NUCLEOTIDE SEQUENCE [LARGE SCALE GENOMIC DNA]</scope>
    <source>
        <strain evidence="2">101 / DSM 11237</strain>
    </source>
</reference>
<evidence type="ECO:0000313" key="1">
    <source>
        <dbReference type="EMBL" id="GAN81973.1"/>
    </source>
</evidence>
<accession>A0A0D6PL80</accession>
<sequence>MDGSGRQRKITVDHAFEKTGDFAVPTTIFVGRRGIIKAMYVGKLTATTPAVTYRKSRVHNS</sequence>
<dbReference type="AlphaFoldDB" id="A0A0D6PL80"/>
<evidence type="ECO:0000313" key="2">
    <source>
        <dbReference type="Proteomes" id="UP000032668"/>
    </source>
</evidence>
<gene>
    <name evidence="1" type="ORF">Aam_130_002</name>
</gene>
<comment type="caution">
    <text evidence="1">The sequence shown here is derived from an EMBL/GenBank/DDBJ whole genome shotgun (WGS) entry which is preliminary data.</text>
</comment>
<protein>
    <recommendedName>
        <fullName evidence="3">Thioredoxin</fullName>
    </recommendedName>
</protein>
<evidence type="ECO:0008006" key="3">
    <source>
        <dbReference type="Google" id="ProtNLM"/>
    </source>
</evidence>
<name>A0A0D6PL80_9PROT</name>
<organism evidence="1 2">
    <name type="scientific">Acidocella aminolytica 101 = DSM 11237</name>
    <dbReference type="NCBI Taxonomy" id="1120923"/>
    <lineage>
        <taxon>Bacteria</taxon>
        <taxon>Pseudomonadati</taxon>
        <taxon>Pseudomonadota</taxon>
        <taxon>Alphaproteobacteria</taxon>
        <taxon>Acetobacterales</taxon>
        <taxon>Acidocellaceae</taxon>
        <taxon>Acidocella</taxon>
    </lineage>
</organism>
<proteinExistence type="predicted"/>